<protein>
    <submittedName>
        <fullName evidence="1">Uncharacterized protein</fullName>
    </submittedName>
</protein>
<keyword evidence="2" id="KW-1185">Reference proteome</keyword>
<reference evidence="1 2" key="1">
    <citation type="journal article" date="2024" name="Commun. Biol.">
        <title>Comparative genomic analysis of thermophilic fungi reveals convergent evolutionary adaptations and gene losses.</title>
        <authorList>
            <person name="Steindorff A.S."/>
            <person name="Aguilar-Pontes M.V."/>
            <person name="Robinson A.J."/>
            <person name="Andreopoulos B."/>
            <person name="LaButti K."/>
            <person name="Kuo A."/>
            <person name="Mondo S."/>
            <person name="Riley R."/>
            <person name="Otillar R."/>
            <person name="Haridas S."/>
            <person name="Lipzen A."/>
            <person name="Grimwood J."/>
            <person name="Schmutz J."/>
            <person name="Clum A."/>
            <person name="Reid I.D."/>
            <person name="Moisan M.C."/>
            <person name="Butler G."/>
            <person name="Nguyen T.T.M."/>
            <person name="Dewar K."/>
            <person name="Conant G."/>
            <person name="Drula E."/>
            <person name="Henrissat B."/>
            <person name="Hansel C."/>
            <person name="Singer S."/>
            <person name="Hutchinson M.I."/>
            <person name="de Vries R.P."/>
            <person name="Natvig D.O."/>
            <person name="Powell A.J."/>
            <person name="Tsang A."/>
            <person name="Grigoriev I.V."/>
        </authorList>
    </citation>
    <scope>NUCLEOTIDE SEQUENCE [LARGE SCALE GENOMIC DNA]</scope>
    <source>
        <strain evidence="1 2">CBS 494.80</strain>
    </source>
</reference>
<feature type="non-terminal residue" evidence="1">
    <location>
        <position position="117"/>
    </location>
</feature>
<dbReference type="EMBL" id="JAZHXI010000001">
    <property type="protein sequence ID" value="KAL2076261.1"/>
    <property type="molecule type" value="Genomic_DNA"/>
</dbReference>
<accession>A0ABR4D4G3</accession>
<proteinExistence type="predicted"/>
<gene>
    <name evidence="1" type="ORF">VTL71DRAFT_1204</name>
</gene>
<sequence length="117" mass="12995">MSAAQRLGPSHERSALDHLEGLNILWRAVDSSQKTHLRSFWRNVKRSLTDLETTIDRLRDSLALPQALPCPAMSASTNAIRDTLGQVIDLTAQLAEDATRTVQSICDIDPARARDFL</sequence>
<evidence type="ECO:0000313" key="2">
    <source>
        <dbReference type="Proteomes" id="UP001595075"/>
    </source>
</evidence>
<name>A0ABR4D4G3_9HELO</name>
<comment type="caution">
    <text evidence="1">The sequence shown here is derived from an EMBL/GenBank/DDBJ whole genome shotgun (WGS) entry which is preliminary data.</text>
</comment>
<dbReference type="Proteomes" id="UP001595075">
    <property type="component" value="Unassembled WGS sequence"/>
</dbReference>
<evidence type="ECO:0000313" key="1">
    <source>
        <dbReference type="EMBL" id="KAL2076261.1"/>
    </source>
</evidence>
<organism evidence="1 2">
    <name type="scientific">Oculimacula yallundae</name>
    <dbReference type="NCBI Taxonomy" id="86028"/>
    <lineage>
        <taxon>Eukaryota</taxon>
        <taxon>Fungi</taxon>
        <taxon>Dikarya</taxon>
        <taxon>Ascomycota</taxon>
        <taxon>Pezizomycotina</taxon>
        <taxon>Leotiomycetes</taxon>
        <taxon>Helotiales</taxon>
        <taxon>Ploettnerulaceae</taxon>
        <taxon>Oculimacula</taxon>
    </lineage>
</organism>